<dbReference type="PANTHER" id="PTHR34269:SF11">
    <property type="entry name" value="B3 DOMAIN PROTEIN"/>
    <property type="match status" value="1"/>
</dbReference>
<evidence type="ECO:0000256" key="2">
    <source>
        <dbReference type="ARBA" id="ARBA00023015"/>
    </source>
</evidence>
<evidence type="ECO:0000256" key="5">
    <source>
        <dbReference type="ARBA" id="ARBA00023242"/>
    </source>
</evidence>
<dbReference type="InterPro" id="IPR003340">
    <property type="entry name" value="B3_DNA-bd"/>
</dbReference>
<keyword evidence="4" id="KW-0804">Transcription</keyword>
<dbReference type="GO" id="GO:0005634">
    <property type="term" value="C:nucleus"/>
    <property type="evidence" value="ECO:0007669"/>
    <property type="project" value="UniProtKB-SubCell"/>
</dbReference>
<protein>
    <recommendedName>
        <fullName evidence="8">B3 domain-containing protein</fullName>
    </recommendedName>
</protein>
<keyword evidence="7" id="KW-1185">Reference proteome</keyword>
<evidence type="ECO:0008006" key="8">
    <source>
        <dbReference type="Google" id="ProtNLM"/>
    </source>
</evidence>
<dbReference type="Proteomes" id="UP001157006">
    <property type="component" value="Chromosome 4"/>
</dbReference>
<evidence type="ECO:0000313" key="7">
    <source>
        <dbReference type="Proteomes" id="UP001157006"/>
    </source>
</evidence>
<dbReference type="InterPro" id="IPR051442">
    <property type="entry name" value="B3_domain"/>
</dbReference>
<evidence type="ECO:0000256" key="1">
    <source>
        <dbReference type="ARBA" id="ARBA00004123"/>
    </source>
</evidence>
<keyword evidence="5" id="KW-0539">Nucleus</keyword>
<gene>
    <name evidence="6" type="ORF">VFH_IV206760</name>
</gene>
<dbReference type="SUPFAM" id="SSF101936">
    <property type="entry name" value="DNA-binding pseudobarrel domain"/>
    <property type="match status" value="1"/>
</dbReference>
<keyword evidence="2" id="KW-0805">Transcription regulation</keyword>
<evidence type="ECO:0000313" key="6">
    <source>
        <dbReference type="EMBL" id="CAI8610962.1"/>
    </source>
</evidence>
<accession>A0AAV1ANX9</accession>
<evidence type="ECO:0000256" key="3">
    <source>
        <dbReference type="ARBA" id="ARBA00023125"/>
    </source>
</evidence>
<reference evidence="6 7" key="1">
    <citation type="submission" date="2023-01" db="EMBL/GenBank/DDBJ databases">
        <authorList>
            <person name="Kreplak J."/>
        </authorList>
    </citation>
    <scope>NUCLEOTIDE SEQUENCE [LARGE SCALE GENOMIC DNA]</scope>
</reference>
<dbReference type="GO" id="GO:0003677">
    <property type="term" value="F:DNA binding"/>
    <property type="evidence" value="ECO:0007669"/>
    <property type="project" value="UniProtKB-KW"/>
</dbReference>
<proteinExistence type="predicted"/>
<dbReference type="AlphaFoldDB" id="A0AAV1ANX9"/>
<comment type="subcellular location">
    <subcellularLocation>
        <location evidence="1">Nucleus</location>
    </subcellularLocation>
</comment>
<evidence type="ECO:0000256" key="4">
    <source>
        <dbReference type="ARBA" id="ARBA00023163"/>
    </source>
</evidence>
<dbReference type="InterPro" id="IPR015300">
    <property type="entry name" value="DNA-bd_pseudobarrel_sf"/>
</dbReference>
<organism evidence="6 7">
    <name type="scientific">Vicia faba</name>
    <name type="common">Broad bean</name>
    <name type="synonym">Faba vulgaris</name>
    <dbReference type="NCBI Taxonomy" id="3906"/>
    <lineage>
        <taxon>Eukaryota</taxon>
        <taxon>Viridiplantae</taxon>
        <taxon>Streptophyta</taxon>
        <taxon>Embryophyta</taxon>
        <taxon>Tracheophyta</taxon>
        <taxon>Spermatophyta</taxon>
        <taxon>Magnoliopsida</taxon>
        <taxon>eudicotyledons</taxon>
        <taxon>Gunneridae</taxon>
        <taxon>Pentapetalae</taxon>
        <taxon>rosids</taxon>
        <taxon>fabids</taxon>
        <taxon>Fabales</taxon>
        <taxon>Fabaceae</taxon>
        <taxon>Papilionoideae</taxon>
        <taxon>50 kb inversion clade</taxon>
        <taxon>NPAAA clade</taxon>
        <taxon>Hologalegina</taxon>
        <taxon>IRL clade</taxon>
        <taxon>Fabeae</taxon>
        <taxon>Vicia</taxon>
    </lineage>
</organism>
<keyword evidence="3" id="KW-0238">DNA-binding</keyword>
<name>A0AAV1ANX9_VICFA</name>
<sequence length="207" mass="23253">MCQFKVHVSSSSPYSSSSTNVIYHVTNVGDNLTLGSCSRPTHKRKGPQQALLDLSLYPYETNVCLHLSLVFCNCIQIAQRETNVGTSSDSSTSCDDPWKIKKVLTASDLGNNSRLLLKKELAKRWVVPFVDKAEAEKDGVKVPVFDVDTQTLRSLVFKIWSSNGSHVFIDTWIKDFVGKRNLKAGDEIGLKWDHDKNKFDFSVLRRA</sequence>
<dbReference type="CDD" id="cd10017">
    <property type="entry name" value="B3_DNA"/>
    <property type="match status" value="1"/>
</dbReference>
<dbReference type="PANTHER" id="PTHR34269">
    <property type="entry name" value="TRANSCRIPTION FACTOR B3-DOMAIN FAMILY-RELATED"/>
    <property type="match status" value="1"/>
</dbReference>
<dbReference type="Gene3D" id="2.40.330.10">
    <property type="entry name" value="DNA-binding pseudobarrel domain"/>
    <property type="match status" value="1"/>
</dbReference>
<dbReference type="EMBL" id="OX451739">
    <property type="protein sequence ID" value="CAI8610962.1"/>
    <property type="molecule type" value="Genomic_DNA"/>
</dbReference>